<evidence type="ECO:0000256" key="2">
    <source>
        <dbReference type="ARBA" id="ARBA00022771"/>
    </source>
</evidence>
<dbReference type="Gene3D" id="3.30.40.10">
    <property type="entry name" value="Zinc/RING finger domain, C3HC4 (zinc finger)"/>
    <property type="match status" value="1"/>
</dbReference>
<evidence type="ECO:0000256" key="4">
    <source>
        <dbReference type="PROSITE-ProRule" id="PRU00091"/>
    </source>
</evidence>
<evidence type="ECO:0000256" key="1">
    <source>
        <dbReference type="ARBA" id="ARBA00022723"/>
    </source>
</evidence>
<organism evidence="6 7">
    <name type="scientific">Lymnaea stagnalis</name>
    <name type="common">Great pond snail</name>
    <name type="synonym">Helix stagnalis</name>
    <dbReference type="NCBI Taxonomy" id="6523"/>
    <lineage>
        <taxon>Eukaryota</taxon>
        <taxon>Metazoa</taxon>
        <taxon>Spiralia</taxon>
        <taxon>Lophotrochozoa</taxon>
        <taxon>Mollusca</taxon>
        <taxon>Gastropoda</taxon>
        <taxon>Heterobranchia</taxon>
        <taxon>Euthyneura</taxon>
        <taxon>Panpulmonata</taxon>
        <taxon>Hygrophila</taxon>
        <taxon>Lymnaeoidea</taxon>
        <taxon>Lymnaeidae</taxon>
        <taxon>Lymnaea</taxon>
    </lineage>
</organism>
<dbReference type="SMART" id="SM00064">
    <property type="entry name" value="FYVE"/>
    <property type="match status" value="1"/>
</dbReference>
<proteinExistence type="predicted"/>
<feature type="domain" description="FYVE-type" evidence="5">
    <location>
        <begin position="47"/>
        <end position="98"/>
    </location>
</feature>
<dbReference type="PANTHER" id="PTHR39490:SF8">
    <property type="entry name" value="ZINC FINGER FYVE DOMAIN-CONTAINING PROTEIN 21"/>
    <property type="match status" value="1"/>
</dbReference>
<dbReference type="InterPro" id="IPR013083">
    <property type="entry name" value="Znf_RING/FYVE/PHD"/>
</dbReference>
<comment type="caution">
    <text evidence="6">The sequence shown here is derived from an EMBL/GenBank/DDBJ whole genome shotgun (WGS) entry which is preliminary data.</text>
</comment>
<dbReference type="CDD" id="cd15727">
    <property type="entry name" value="FYVE_ZF21"/>
    <property type="match status" value="1"/>
</dbReference>
<keyword evidence="2 4" id="KW-0863">Zinc-finger</keyword>
<dbReference type="InterPro" id="IPR052113">
    <property type="entry name" value="FYVE-type_Zinc_Finger"/>
</dbReference>
<dbReference type="SUPFAM" id="SSF57903">
    <property type="entry name" value="FYVE/PHD zinc finger"/>
    <property type="match status" value="1"/>
</dbReference>
<evidence type="ECO:0000259" key="5">
    <source>
        <dbReference type="PROSITE" id="PS50178"/>
    </source>
</evidence>
<dbReference type="Pfam" id="PF01363">
    <property type="entry name" value="FYVE"/>
    <property type="match status" value="1"/>
</dbReference>
<dbReference type="InterPro" id="IPR000306">
    <property type="entry name" value="Znf_FYVE"/>
</dbReference>
<keyword evidence="1" id="KW-0479">Metal-binding</keyword>
<dbReference type="Proteomes" id="UP001497497">
    <property type="component" value="Unassembled WGS sequence"/>
</dbReference>
<keyword evidence="7" id="KW-1185">Reference proteome</keyword>
<evidence type="ECO:0000313" key="7">
    <source>
        <dbReference type="Proteomes" id="UP001497497"/>
    </source>
</evidence>
<dbReference type="Pfam" id="PF16696">
    <property type="entry name" value="ZFYVE21_C"/>
    <property type="match status" value="1"/>
</dbReference>
<dbReference type="Gene3D" id="2.30.29.160">
    <property type="entry name" value="Zinc finger FYVE domain-containing protein 21, C-terminal"/>
    <property type="match status" value="1"/>
</dbReference>
<dbReference type="PROSITE" id="PS50178">
    <property type="entry name" value="ZF_FYVE"/>
    <property type="match status" value="1"/>
</dbReference>
<dbReference type="PANTHER" id="PTHR39490">
    <property type="entry name" value="ARRESTIN DOMAIN-CONTAINING PROTEIN D"/>
    <property type="match status" value="1"/>
</dbReference>
<dbReference type="AlphaFoldDB" id="A0AAV2H1P6"/>
<dbReference type="GO" id="GO:0008270">
    <property type="term" value="F:zinc ion binding"/>
    <property type="evidence" value="ECO:0007669"/>
    <property type="project" value="UniProtKB-KW"/>
</dbReference>
<dbReference type="InterPro" id="IPR032031">
    <property type="entry name" value="ZFYVE21_C"/>
</dbReference>
<dbReference type="EMBL" id="CAXITT010000019">
    <property type="protein sequence ID" value="CAL1527548.1"/>
    <property type="molecule type" value="Genomic_DNA"/>
</dbReference>
<sequence length="233" mass="26613">MATSEKILVKSKSGLRMLCVDEKLASPFTLEEPPWSEECSFCENVDCKLKFDILKRKHHCRRCGKCFCNTCCNNMITLHRMGFIDPVRHCRSCFNITKKENEFFEKHIKTLTFGGHFRRHPDDSSDVLPGGSFTCTLSSDQRYIHLESDGETIEKIFIDKIESVQLAAATVDQLGNRMATGIAIRYTKSVDNSVMLKMDVDDGIHRMPSMFWVAALQKAFMLVHESRKISTTT</sequence>
<evidence type="ECO:0000313" key="6">
    <source>
        <dbReference type="EMBL" id="CAL1527548.1"/>
    </source>
</evidence>
<gene>
    <name evidence="6" type="ORF">GSLYS_00001725001</name>
</gene>
<protein>
    <recommendedName>
        <fullName evidence="5">FYVE-type domain-containing protein</fullName>
    </recommendedName>
</protein>
<keyword evidence="3" id="KW-0862">Zinc</keyword>
<dbReference type="InterPro" id="IPR011011">
    <property type="entry name" value="Znf_FYVE_PHD"/>
</dbReference>
<dbReference type="InterPro" id="IPR038632">
    <property type="entry name" value="ZFYVE21_C_sf"/>
</dbReference>
<accession>A0AAV2H1P6</accession>
<name>A0AAV2H1P6_LYMST</name>
<reference evidence="6 7" key="1">
    <citation type="submission" date="2024-04" db="EMBL/GenBank/DDBJ databases">
        <authorList>
            <consortium name="Genoscope - CEA"/>
            <person name="William W."/>
        </authorList>
    </citation>
    <scope>NUCLEOTIDE SEQUENCE [LARGE SCALE GENOMIC DNA]</scope>
</reference>
<dbReference type="InterPro" id="IPR017455">
    <property type="entry name" value="Znf_FYVE-rel"/>
</dbReference>
<evidence type="ECO:0000256" key="3">
    <source>
        <dbReference type="ARBA" id="ARBA00022833"/>
    </source>
</evidence>